<feature type="region of interest" description="Disordered" evidence="1">
    <location>
        <begin position="829"/>
        <end position="963"/>
    </location>
</feature>
<gene>
    <name evidence="2" type="primary">AVEN_138649_1</name>
    <name evidence="2" type="ORF">CDAR_124211</name>
</gene>
<organism evidence="2 3">
    <name type="scientific">Caerostris darwini</name>
    <dbReference type="NCBI Taxonomy" id="1538125"/>
    <lineage>
        <taxon>Eukaryota</taxon>
        <taxon>Metazoa</taxon>
        <taxon>Ecdysozoa</taxon>
        <taxon>Arthropoda</taxon>
        <taxon>Chelicerata</taxon>
        <taxon>Arachnida</taxon>
        <taxon>Araneae</taxon>
        <taxon>Araneomorphae</taxon>
        <taxon>Entelegynae</taxon>
        <taxon>Araneoidea</taxon>
        <taxon>Araneidae</taxon>
        <taxon>Caerostris</taxon>
    </lineage>
</organism>
<proteinExistence type="predicted"/>
<accession>A0AAV4R728</accession>
<feature type="compositionally biased region" description="Basic and acidic residues" evidence="1">
    <location>
        <begin position="832"/>
        <end position="844"/>
    </location>
</feature>
<evidence type="ECO:0000256" key="1">
    <source>
        <dbReference type="SAM" id="MobiDB-lite"/>
    </source>
</evidence>
<feature type="compositionally biased region" description="Basic and acidic residues" evidence="1">
    <location>
        <begin position="861"/>
        <end position="930"/>
    </location>
</feature>
<comment type="caution">
    <text evidence="2">The sequence shown here is derived from an EMBL/GenBank/DDBJ whole genome shotgun (WGS) entry which is preliminary data.</text>
</comment>
<feature type="compositionally biased region" description="Acidic residues" evidence="1">
    <location>
        <begin position="944"/>
        <end position="954"/>
    </location>
</feature>
<keyword evidence="3" id="KW-1185">Reference proteome</keyword>
<protein>
    <submittedName>
        <fullName evidence="2">Uncharacterized protein</fullName>
    </submittedName>
</protein>
<sequence>MAPESLYIMVVSSSFTQFDFRFDASSLFMAKTGKLAVSVLQAAVFVALFSMHDLNSPKQCDYSSFVSDVILESCVKRKLASKLNSKDIVRGSISHFAEYTDIWTKCAEIAHGSSCNGSKYHTPEVLELKVHIINTWNELDELLDHARDPNNPNEELCINNIKQSVRTCLPIIKAYYFGYGEGDVRVIQLFMDCLSSDIKLCDKSVKSVLLEIMEKNILGKVHLSGDNLEYLKQCIEVLNKESLNKCSPGILSFLMDVSSGKLISNIGEINLSNGSCFLEALGTCDADSLKVIFKIVEIFLNTSLHILNDLSFRQIQAEHFILMPDDRGDIEHCLEISSQPDIDACVPGLFDLLNSIVRGDPRSMAVLRSLDQKRACLGIAFHGCPGSSRYIMRKIVHALYGLNLDIPFDRNSILSRPGLPKFKYESHIIEILFPYYNIPANVAKAIRNCLQKTVCRLEICCKQLADVMVNILLNKSLQFPIMQNSECSEEGHSYTARLLYSVKLAYNKLEILGITHLPVKPPYNLPAGLLKNIYSCLKIVDPTTLENCCPGILEVIHAYSMEQPIPFKFVTPRTCKYECVLYATSVCDIKSASYIQSFIAFTIKMYENIPSTFSLVLQSKDNLGIMLLNRRISLPQNYREIATVCLRQISADLNLCCPPLCRAISDALNNKTVRCSKEEMKTCRPSCYKTELKQCPAESRDTTLGLIIGLIHFQEISASIQDCFRSISTEFNRCCYGMIDIIIHTFLGKDHCKVSERFEKMCNISCVLKALKECKAIAADMVQRVMKYIFEYEPYCNAEATDEAKYIMPLKAKKNIGYLKEKGITYSSVGTERTESVDEPENTKILDSTKSTETFDETESVGERTSFKSVDETKSTESLDESKSTESLESKSTESLEESKSTESLDESKSTESLDESKSTESLDESKSTETLDETNSTERLDESSEVTESLEESESTKIQDDLKNDLKNTEFLNGQEIAESTGVHKRTQGFESLISVTEKTKNFDENQSAENLAQTESLKIPSKVVTEISAGTDISEISTEASEIREEAGGIQNKNFFRLYRDKGEKEDAANFNKKDNYEINYNTHKLNASRVTNERRKDRIANIVKNVKTRNDEDLKEKDGVEDFHSVDNGGYKKTESVFIFNTYSNSETPKLSNGFRDFAVKKEADSSRENGNIENSYRKIDIGSINETSGIIFTSMPTRVYDEYEFDTLYETGDSKSFFKLSEVSEISKSILHKSNNEKYTISDNTNYFKVSNSVTTESIHDPKIVEEFKIIDDAEDRHSKHSFEELRKADKNQNLNRKIDDELKMRYENMHIQNKNNEHKNKDIEENAFHITIDNDMESVITEEIDKITNTVTKPIHVVDKYITKRDKNFNSIDKTTRINMGDIMQSELIRPELVAMKENTNINKSFAIKSLAADNRGDNFEIKNTQTEIKRISDDKRIVNANTMSDVEINIGTPNIDENSKVNTKEKTYYVYVQDDDEEITTNIEDSYMGNKAKKKVVDLKENRYRIRREHIHSDDGINITETIDSKFPSTIAENKYTIDADNPKLHVDHEINFDIDLRYENILEIPPYNFLQHGENKDKKHADFDNETSLDDIQNNADSYDINFSSRFERDLEYILLNNKRFEEINRRPDFEFPPLIYEDTFGNKVVYRDFDSTLTDESESDVIRCAKKMSPILSKCCLPLLAALFAVLNQEERSLDEPNVKRCNHFCHESALARCSSKSANLTSLVIKNIKTYPLLGADEFGEICNRTVTVALNGCCELYVLKVFQQQYDYEENVFKEPKCARICQKNIFRMCFHFKPLRGYFDSLLKSYFSNLAIGSSSILSPQSLPPVPLNTKNSTRYRSLNPNAKPTFQIDRSYFDMTACQVTEQF</sequence>
<reference evidence="2 3" key="1">
    <citation type="submission" date="2021-06" db="EMBL/GenBank/DDBJ databases">
        <title>Caerostris darwini draft genome.</title>
        <authorList>
            <person name="Kono N."/>
            <person name="Arakawa K."/>
        </authorList>
    </citation>
    <scope>NUCLEOTIDE SEQUENCE [LARGE SCALE GENOMIC DNA]</scope>
</reference>
<dbReference type="Proteomes" id="UP001054837">
    <property type="component" value="Unassembled WGS sequence"/>
</dbReference>
<name>A0AAV4R728_9ARAC</name>
<evidence type="ECO:0000313" key="2">
    <source>
        <dbReference type="EMBL" id="GIY17520.1"/>
    </source>
</evidence>
<evidence type="ECO:0000313" key="3">
    <source>
        <dbReference type="Proteomes" id="UP001054837"/>
    </source>
</evidence>
<dbReference type="EMBL" id="BPLQ01005806">
    <property type="protein sequence ID" value="GIY17520.1"/>
    <property type="molecule type" value="Genomic_DNA"/>
</dbReference>